<accession>A0ACC2MPM0</accession>
<reference evidence="1 2" key="1">
    <citation type="journal article" date="2022" name="Hortic Res">
        <title>A haplotype resolved chromosomal level avocado genome allows analysis of novel avocado genes.</title>
        <authorList>
            <person name="Nath O."/>
            <person name="Fletcher S.J."/>
            <person name="Hayward A."/>
            <person name="Shaw L.M."/>
            <person name="Masouleh A.K."/>
            <person name="Furtado A."/>
            <person name="Henry R.J."/>
            <person name="Mitter N."/>
        </authorList>
    </citation>
    <scope>NUCLEOTIDE SEQUENCE [LARGE SCALE GENOMIC DNA]</scope>
    <source>
        <strain evidence="2">cv. Hass</strain>
    </source>
</reference>
<evidence type="ECO:0000313" key="2">
    <source>
        <dbReference type="Proteomes" id="UP001234297"/>
    </source>
</evidence>
<gene>
    <name evidence="1" type="ORF">MRB53_000399</name>
</gene>
<name>A0ACC2MPM0_PERAE</name>
<evidence type="ECO:0000313" key="1">
    <source>
        <dbReference type="EMBL" id="KAJ8647376.1"/>
    </source>
</evidence>
<dbReference type="EMBL" id="CM056809">
    <property type="protein sequence ID" value="KAJ8647376.1"/>
    <property type="molecule type" value="Genomic_DNA"/>
</dbReference>
<comment type="caution">
    <text evidence="1">The sequence shown here is derived from an EMBL/GenBank/DDBJ whole genome shotgun (WGS) entry which is preliminary data.</text>
</comment>
<sequence>MFCLDKLLLAAFHVESVALGLHRKGIKSVVLERSDSLQYPGAAIAIYANGWRALDQMGVGTKLRSKAIPLQMLRGTCYSQAFA</sequence>
<dbReference type="Proteomes" id="UP001234297">
    <property type="component" value="Chromosome 1"/>
</dbReference>
<protein>
    <submittedName>
        <fullName evidence="1">Uncharacterized protein</fullName>
    </submittedName>
</protein>
<keyword evidence="2" id="KW-1185">Reference proteome</keyword>
<proteinExistence type="predicted"/>
<organism evidence="1 2">
    <name type="scientific">Persea americana</name>
    <name type="common">Avocado</name>
    <dbReference type="NCBI Taxonomy" id="3435"/>
    <lineage>
        <taxon>Eukaryota</taxon>
        <taxon>Viridiplantae</taxon>
        <taxon>Streptophyta</taxon>
        <taxon>Embryophyta</taxon>
        <taxon>Tracheophyta</taxon>
        <taxon>Spermatophyta</taxon>
        <taxon>Magnoliopsida</taxon>
        <taxon>Magnoliidae</taxon>
        <taxon>Laurales</taxon>
        <taxon>Lauraceae</taxon>
        <taxon>Persea</taxon>
    </lineage>
</organism>